<dbReference type="EMBL" id="GBXM01097521">
    <property type="protein sequence ID" value="JAH11056.1"/>
    <property type="molecule type" value="Transcribed_RNA"/>
</dbReference>
<name>A0A0E9Q2D5_ANGAN</name>
<feature type="region of interest" description="Disordered" evidence="1">
    <location>
        <begin position="1"/>
        <end position="45"/>
    </location>
</feature>
<reference evidence="2" key="2">
    <citation type="journal article" date="2015" name="Fish Shellfish Immunol.">
        <title>Early steps in the European eel (Anguilla anguilla)-Vibrio vulnificus interaction in the gills: Role of the RtxA13 toxin.</title>
        <authorList>
            <person name="Callol A."/>
            <person name="Pajuelo D."/>
            <person name="Ebbesson L."/>
            <person name="Teles M."/>
            <person name="MacKenzie S."/>
            <person name="Amaro C."/>
        </authorList>
    </citation>
    <scope>NUCLEOTIDE SEQUENCE</scope>
</reference>
<proteinExistence type="predicted"/>
<evidence type="ECO:0000313" key="2">
    <source>
        <dbReference type="EMBL" id="JAH11056.1"/>
    </source>
</evidence>
<feature type="compositionally biased region" description="Polar residues" evidence="1">
    <location>
        <begin position="23"/>
        <end position="34"/>
    </location>
</feature>
<dbReference type="AlphaFoldDB" id="A0A0E9Q2D5"/>
<organism evidence="2">
    <name type="scientific">Anguilla anguilla</name>
    <name type="common">European freshwater eel</name>
    <name type="synonym">Muraena anguilla</name>
    <dbReference type="NCBI Taxonomy" id="7936"/>
    <lineage>
        <taxon>Eukaryota</taxon>
        <taxon>Metazoa</taxon>
        <taxon>Chordata</taxon>
        <taxon>Craniata</taxon>
        <taxon>Vertebrata</taxon>
        <taxon>Euteleostomi</taxon>
        <taxon>Actinopterygii</taxon>
        <taxon>Neopterygii</taxon>
        <taxon>Teleostei</taxon>
        <taxon>Anguilliformes</taxon>
        <taxon>Anguillidae</taxon>
        <taxon>Anguilla</taxon>
    </lineage>
</organism>
<feature type="compositionally biased region" description="Basic residues" evidence="1">
    <location>
        <begin position="9"/>
        <end position="22"/>
    </location>
</feature>
<protein>
    <submittedName>
        <fullName evidence="2">Uncharacterized protein</fullName>
    </submittedName>
</protein>
<accession>A0A0E9Q2D5</accession>
<reference evidence="2" key="1">
    <citation type="submission" date="2014-11" db="EMBL/GenBank/DDBJ databases">
        <authorList>
            <person name="Amaro Gonzalez C."/>
        </authorList>
    </citation>
    <scope>NUCLEOTIDE SEQUENCE</scope>
</reference>
<evidence type="ECO:0000256" key="1">
    <source>
        <dbReference type="SAM" id="MobiDB-lite"/>
    </source>
</evidence>
<sequence>MSGRSAKISPRKTHPGSHKKSQKTIQRTHLSFGQCSRLHNKKETQ</sequence>